<dbReference type="KEGG" id="rfr:Rfer_1599"/>
<evidence type="ECO:0000313" key="3">
    <source>
        <dbReference type="Proteomes" id="UP000008332"/>
    </source>
</evidence>
<dbReference type="HOGENOM" id="CLU_076065_2_0_4"/>
<feature type="domain" description="DUF6969" evidence="1">
    <location>
        <begin position="29"/>
        <end position="217"/>
    </location>
</feature>
<dbReference type="Pfam" id="PF22308">
    <property type="entry name" value="DUF6969"/>
    <property type="match status" value="1"/>
</dbReference>
<organism evidence="2 3">
    <name type="scientific">Albidiferax ferrireducens (strain ATCC BAA-621 / DSM 15236 / T118)</name>
    <name type="common">Rhodoferax ferrireducens</name>
    <dbReference type="NCBI Taxonomy" id="338969"/>
    <lineage>
        <taxon>Bacteria</taxon>
        <taxon>Pseudomonadati</taxon>
        <taxon>Pseudomonadota</taxon>
        <taxon>Betaproteobacteria</taxon>
        <taxon>Burkholderiales</taxon>
        <taxon>Comamonadaceae</taxon>
        <taxon>Rhodoferax</taxon>
    </lineage>
</organism>
<dbReference type="InterPro" id="IPR054242">
    <property type="entry name" value="DUF6969"/>
</dbReference>
<sequence length="240" mass="27740">MTASTHLRRNWRAASDTQIARVLRSARASVLAFVTVTAERGSLIQSWIANREVLEFEHYPPDDLVDTQRGSQFYYHSHRDGDQEHGHLHLFWHGTATGRRRYLKPGKPRWNRTEPTHLFAISLDARGLPVGLFTVNQWVTDGHWLDAATTMACVDRFAMGEIEGHEQSCRWLTGFVRLYRPLIHELLVQRDKRLARRSNLAQALQDRDLEVLSLIPIDWIADTDALEAESVRRQLTRQRG</sequence>
<dbReference type="STRING" id="338969.Rfer_1599"/>
<dbReference type="EMBL" id="CP000267">
    <property type="protein sequence ID" value="ABD69331.1"/>
    <property type="molecule type" value="Genomic_DNA"/>
</dbReference>
<evidence type="ECO:0000313" key="2">
    <source>
        <dbReference type="EMBL" id="ABD69331.1"/>
    </source>
</evidence>
<reference evidence="3" key="1">
    <citation type="submission" date="2006-02" db="EMBL/GenBank/DDBJ databases">
        <title>Complete sequence of chromosome of Rhodoferax ferrireducens DSM 15236.</title>
        <authorList>
            <person name="Copeland A."/>
            <person name="Lucas S."/>
            <person name="Lapidus A."/>
            <person name="Barry K."/>
            <person name="Detter J.C."/>
            <person name="Glavina del Rio T."/>
            <person name="Hammon N."/>
            <person name="Israni S."/>
            <person name="Pitluck S."/>
            <person name="Brettin T."/>
            <person name="Bruce D."/>
            <person name="Han C."/>
            <person name="Tapia R."/>
            <person name="Gilna P."/>
            <person name="Kiss H."/>
            <person name="Schmutz J."/>
            <person name="Larimer F."/>
            <person name="Land M."/>
            <person name="Kyrpides N."/>
            <person name="Ivanova N."/>
            <person name="Richardson P."/>
        </authorList>
    </citation>
    <scope>NUCLEOTIDE SEQUENCE [LARGE SCALE GENOMIC DNA]</scope>
    <source>
        <strain evidence="3">ATCC BAA-621 / DSM 15236 / T118</strain>
    </source>
</reference>
<protein>
    <recommendedName>
        <fullName evidence="1">DUF6969 domain-containing protein</fullName>
    </recommendedName>
</protein>
<keyword evidence="3" id="KW-1185">Reference proteome</keyword>
<dbReference type="RefSeq" id="WP_011463899.1">
    <property type="nucleotide sequence ID" value="NC_007908.1"/>
</dbReference>
<name>Q21Y22_ALBFT</name>
<dbReference type="OrthoDB" id="6115415at2"/>
<evidence type="ECO:0000259" key="1">
    <source>
        <dbReference type="Pfam" id="PF22308"/>
    </source>
</evidence>
<dbReference type="Proteomes" id="UP000008332">
    <property type="component" value="Chromosome"/>
</dbReference>
<proteinExistence type="predicted"/>
<dbReference type="eggNOG" id="ENOG502ZCN0">
    <property type="taxonomic scope" value="Bacteria"/>
</dbReference>
<accession>Q21Y22</accession>
<dbReference type="AlphaFoldDB" id="Q21Y22"/>
<gene>
    <name evidence="2" type="ordered locus">Rfer_1599</name>
</gene>